<dbReference type="AlphaFoldDB" id="A0AAD7LWG2"/>
<reference evidence="2" key="1">
    <citation type="journal article" date="2023" name="Science">
        <title>Elucidation of the pathway for biosynthesis of saponin adjuvants from the soapbark tree.</title>
        <authorList>
            <person name="Reed J."/>
            <person name="Orme A."/>
            <person name="El-Demerdash A."/>
            <person name="Owen C."/>
            <person name="Martin L.B.B."/>
            <person name="Misra R.C."/>
            <person name="Kikuchi S."/>
            <person name="Rejzek M."/>
            <person name="Martin A.C."/>
            <person name="Harkess A."/>
            <person name="Leebens-Mack J."/>
            <person name="Louveau T."/>
            <person name="Stephenson M.J."/>
            <person name="Osbourn A."/>
        </authorList>
    </citation>
    <scope>NUCLEOTIDE SEQUENCE</scope>
    <source>
        <strain evidence="2">S10</strain>
    </source>
</reference>
<evidence type="ECO:0000313" key="2">
    <source>
        <dbReference type="EMBL" id="KAJ7964345.1"/>
    </source>
</evidence>
<organism evidence="2 3">
    <name type="scientific">Quillaja saponaria</name>
    <name type="common">Soap bark tree</name>
    <dbReference type="NCBI Taxonomy" id="32244"/>
    <lineage>
        <taxon>Eukaryota</taxon>
        <taxon>Viridiplantae</taxon>
        <taxon>Streptophyta</taxon>
        <taxon>Embryophyta</taxon>
        <taxon>Tracheophyta</taxon>
        <taxon>Spermatophyta</taxon>
        <taxon>Magnoliopsida</taxon>
        <taxon>eudicotyledons</taxon>
        <taxon>Gunneridae</taxon>
        <taxon>Pentapetalae</taxon>
        <taxon>rosids</taxon>
        <taxon>fabids</taxon>
        <taxon>Fabales</taxon>
        <taxon>Quillajaceae</taxon>
        <taxon>Quillaja</taxon>
    </lineage>
</organism>
<proteinExistence type="predicted"/>
<accession>A0AAD7LWG2</accession>
<name>A0AAD7LWG2_QUISA</name>
<evidence type="ECO:0000313" key="3">
    <source>
        <dbReference type="Proteomes" id="UP001163823"/>
    </source>
</evidence>
<keyword evidence="3" id="KW-1185">Reference proteome</keyword>
<sequence>MKLFNDLRTNPDKVVHDFYEKQLHENGMKLEGRGKGSIGGTSFPDVPEMERRHTYKKPREYEFLKEFSGAKNSLSFLHKLGEGDCGYKESLLRFVKHLGPTAVMVAYKKLANMEKRQSKIAGSQAVENLQTMSDSLPSKQLTIHGDATAGSADVYAIDSTFTNASAATDNAQMIQMESHMLSLPYKQLTIHGDAPAGSANVCTINSTTVNAGDAANNVPMIQIESHMHSLPDMQLSIRGDAPTGSGNVHTINSTMASTCDSANNPPMIHREYEMLSLPHNQLDIHIDAPAGSENLHTIKSTTAKACHSTINAPMIQRESQMLSLPYNQLAIHGDAPASSGNVHTINSATMNTHATANNSPMIQREAEAYMLPSHYKHLKINDDASAGSGNAHTINSVTTNVPSAVDKGKGVCVDEELDDIADYFGGKIVPSYEEMGSFSGGLTRKQVEYFKGTEETTKASNYLSIWDYDVVWRDPTHRGNVQVQQHSAYQNPQLQLDPYNPIATKTNHWDTNASTNYLNPTISNYMTVDVVPKQGKLTSKVWPTQVISGPEPEGFAIQWIEEIGPCGNGNSSLLNYGKYPAQASDQALEWSQIMASVSPAINDYTNLQLQLSQNNPPVGLLPQQETPQWNQITPFVSPARDDHTNFQLQLSQNNPLAALPQQQESQKWNQITQSVSPAMNDYTNLQLQLSQNNPLGRLPHLQESQLEASASRMTLASALEYLGRGNSQAQEAGTSAQCLWEQPNLVLRL</sequence>
<dbReference type="KEGG" id="qsa:O6P43_014178"/>
<feature type="region of interest" description="Disordered" evidence="1">
    <location>
        <begin position="29"/>
        <end position="50"/>
    </location>
</feature>
<dbReference type="EMBL" id="JARAOO010000006">
    <property type="protein sequence ID" value="KAJ7964345.1"/>
    <property type="molecule type" value="Genomic_DNA"/>
</dbReference>
<comment type="caution">
    <text evidence="2">The sequence shown here is derived from an EMBL/GenBank/DDBJ whole genome shotgun (WGS) entry which is preliminary data.</text>
</comment>
<evidence type="ECO:0000256" key="1">
    <source>
        <dbReference type="SAM" id="MobiDB-lite"/>
    </source>
</evidence>
<dbReference type="Proteomes" id="UP001163823">
    <property type="component" value="Chromosome 6"/>
</dbReference>
<gene>
    <name evidence="2" type="ORF">O6P43_014178</name>
</gene>
<protein>
    <submittedName>
        <fullName evidence="2">Bromodomain and PHD finger-containing protein 3</fullName>
    </submittedName>
</protein>